<evidence type="ECO:0000256" key="16">
    <source>
        <dbReference type="SAM" id="MobiDB-lite"/>
    </source>
</evidence>
<keyword evidence="5 17" id="KW-0812">Transmembrane</keyword>
<evidence type="ECO:0000256" key="13">
    <source>
        <dbReference type="ARBA" id="ARBA00023170"/>
    </source>
</evidence>
<dbReference type="SMART" id="SM00220">
    <property type="entry name" value="S_TKc"/>
    <property type="match status" value="1"/>
</dbReference>
<keyword evidence="7" id="KW-0677">Repeat</keyword>
<dbReference type="InterPro" id="IPR000719">
    <property type="entry name" value="Prot_kinase_dom"/>
</dbReference>
<dbReference type="FunFam" id="3.30.430.20:FF:000003">
    <property type="entry name" value="Cysteine-rich RLK (RECEPTOR-like protein kinase) 10"/>
    <property type="match status" value="1"/>
</dbReference>
<evidence type="ECO:0000256" key="17">
    <source>
        <dbReference type="SAM" id="Phobius"/>
    </source>
</evidence>
<dbReference type="Gene3D" id="3.30.200.20">
    <property type="entry name" value="Phosphorylase Kinase, domain 1"/>
    <property type="match status" value="1"/>
</dbReference>
<feature type="domain" description="Protein kinase" evidence="19">
    <location>
        <begin position="338"/>
        <end position="614"/>
    </location>
</feature>
<feature type="signal peptide" evidence="18">
    <location>
        <begin position="1"/>
        <end position="25"/>
    </location>
</feature>
<keyword evidence="8 15" id="KW-0547">Nucleotide-binding</keyword>
<dbReference type="InterPro" id="IPR002902">
    <property type="entry name" value="GNK2"/>
</dbReference>
<evidence type="ECO:0000313" key="21">
    <source>
        <dbReference type="EMBL" id="KAK6932398.1"/>
    </source>
</evidence>
<evidence type="ECO:0000256" key="4">
    <source>
        <dbReference type="ARBA" id="ARBA00022679"/>
    </source>
</evidence>
<name>A0AAN8VR64_9MAGN</name>
<feature type="domain" description="Gnk2-homologous" evidence="20">
    <location>
        <begin position="141"/>
        <end position="247"/>
    </location>
</feature>
<keyword evidence="12 17" id="KW-0472">Membrane</keyword>
<reference evidence="21 22" key="1">
    <citation type="submission" date="2023-12" db="EMBL/GenBank/DDBJ databases">
        <title>A high-quality genome assembly for Dillenia turbinata (Dilleniales).</title>
        <authorList>
            <person name="Chanderbali A."/>
        </authorList>
    </citation>
    <scope>NUCLEOTIDE SEQUENCE [LARGE SCALE GENOMIC DNA]</scope>
    <source>
        <strain evidence="21">LSX21</strain>
        <tissue evidence="21">Leaf</tissue>
    </source>
</reference>
<keyword evidence="3" id="KW-0597">Phosphoprotein</keyword>
<feature type="chain" id="PRO_5042928412" evidence="18">
    <location>
        <begin position="26"/>
        <end position="668"/>
    </location>
</feature>
<dbReference type="InterPro" id="IPR011009">
    <property type="entry name" value="Kinase-like_dom_sf"/>
</dbReference>
<dbReference type="Gene3D" id="1.10.510.10">
    <property type="entry name" value="Transferase(Phosphotransferase) domain 1"/>
    <property type="match status" value="1"/>
</dbReference>
<keyword evidence="6 18" id="KW-0732">Signal</keyword>
<dbReference type="PANTHER" id="PTHR27002">
    <property type="entry name" value="RECEPTOR-LIKE SERINE/THREONINE-PROTEIN KINASE SD1-8"/>
    <property type="match status" value="1"/>
</dbReference>
<dbReference type="InterPro" id="IPR001245">
    <property type="entry name" value="Ser-Thr/Tyr_kinase_cat_dom"/>
</dbReference>
<feature type="compositionally biased region" description="Polar residues" evidence="16">
    <location>
        <begin position="636"/>
        <end position="649"/>
    </location>
</feature>
<keyword evidence="11 17" id="KW-1133">Transmembrane helix</keyword>
<dbReference type="SUPFAM" id="SSF56112">
    <property type="entry name" value="Protein kinase-like (PK-like)"/>
    <property type="match status" value="1"/>
</dbReference>
<accession>A0AAN8VR64</accession>
<keyword evidence="9" id="KW-0418">Kinase</keyword>
<evidence type="ECO:0000256" key="7">
    <source>
        <dbReference type="ARBA" id="ARBA00022737"/>
    </source>
</evidence>
<feature type="region of interest" description="Disordered" evidence="16">
    <location>
        <begin position="627"/>
        <end position="668"/>
    </location>
</feature>
<keyword evidence="13" id="KW-0675">Receptor</keyword>
<evidence type="ECO:0000256" key="1">
    <source>
        <dbReference type="ARBA" id="ARBA00004167"/>
    </source>
</evidence>
<evidence type="ECO:0000259" key="19">
    <source>
        <dbReference type="PROSITE" id="PS50011"/>
    </source>
</evidence>
<dbReference type="PROSITE" id="PS00108">
    <property type="entry name" value="PROTEIN_KINASE_ST"/>
    <property type="match status" value="1"/>
</dbReference>
<dbReference type="PROSITE" id="PS51473">
    <property type="entry name" value="GNK2"/>
    <property type="match status" value="2"/>
</dbReference>
<dbReference type="FunFam" id="1.10.510.10:FF:000343">
    <property type="entry name" value="Cysteine-rich receptor-like protein kinase 28"/>
    <property type="match status" value="1"/>
</dbReference>
<evidence type="ECO:0000256" key="2">
    <source>
        <dbReference type="ARBA" id="ARBA00022527"/>
    </source>
</evidence>
<dbReference type="CDD" id="cd23509">
    <property type="entry name" value="Gnk2-like"/>
    <property type="match status" value="2"/>
</dbReference>
<dbReference type="EMBL" id="JBAMMX010000010">
    <property type="protein sequence ID" value="KAK6932398.1"/>
    <property type="molecule type" value="Genomic_DNA"/>
</dbReference>
<feature type="binding site" evidence="15">
    <location>
        <position position="366"/>
    </location>
    <ligand>
        <name>ATP</name>
        <dbReference type="ChEBI" id="CHEBI:30616"/>
    </ligand>
</feature>
<evidence type="ECO:0000256" key="15">
    <source>
        <dbReference type="PROSITE-ProRule" id="PRU10141"/>
    </source>
</evidence>
<dbReference type="InterPro" id="IPR017441">
    <property type="entry name" value="Protein_kinase_ATP_BS"/>
</dbReference>
<sequence length="668" mass="74260">MAINSKKQTLFLLFSLLHWVAITISQPNDLLYSDCIGQYGNYTSNSIYKQNLDQALSTFTASDSSGNGYGFFNVSVGENTEQVNAIALCRGDVQLASCRSCLNDSNYKLLQVCPNQKEAIGGYDNCMLRYSNRSILSKEETGPWFYVWSLHNISNVDEFNQQRDSLINNLKNQAASGDSLRKYATGNASFDSQTIYGLVQCTPDLTERACNDCVETARNHFHNCCEGRQGGRVIFPSCNIRYEFGIDPFYSPDPYSSPASPPSPSRTEGNKSSKSSTVIIIVVVAVAISAILLIIMITFNIRKTKQKKEIEDDNVDTSMTVESLQYDFETVKQATENFSDANKLGQGGFGAVYKGRIPNGPEIAVKRLSQNSGQGEIEFKNEVMLVAKLQHRNLVRLLGFSLKGQERLLIYEYVPNTSLDNFIFDPMKQEYLNWETRYKIIVGIARGLLYLHEDSRFRIIHRDLKASNVLLDNELNPKISDFGMARLVGIDQTQANTSRIVGTYGYMAPEYAMHGLVSVKSDVYSFGVLILEIISGQRISSFCITDSVEDLISYAWKSWREGTAFNVVDPTLRGASRNEIMRCIHLGLLCVQASVADRPNMANVVLMLSCSSYTLPVPSQPGYFARSSSSSSSSSNVVHSQVRGSNISSEKPGEASVNEVSISEPYPR</sequence>
<protein>
    <submittedName>
        <fullName evidence="21">Gnk2-homologous domain</fullName>
    </submittedName>
</protein>
<gene>
    <name evidence="21" type="ORF">RJ641_002022</name>
</gene>
<dbReference type="Pfam" id="PF01657">
    <property type="entry name" value="Stress-antifung"/>
    <property type="match status" value="2"/>
</dbReference>
<organism evidence="21 22">
    <name type="scientific">Dillenia turbinata</name>
    <dbReference type="NCBI Taxonomy" id="194707"/>
    <lineage>
        <taxon>Eukaryota</taxon>
        <taxon>Viridiplantae</taxon>
        <taxon>Streptophyta</taxon>
        <taxon>Embryophyta</taxon>
        <taxon>Tracheophyta</taxon>
        <taxon>Spermatophyta</taxon>
        <taxon>Magnoliopsida</taxon>
        <taxon>eudicotyledons</taxon>
        <taxon>Gunneridae</taxon>
        <taxon>Pentapetalae</taxon>
        <taxon>Dilleniales</taxon>
        <taxon>Dilleniaceae</taxon>
        <taxon>Dillenia</taxon>
    </lineage>
</organism>
<dbReference type="Gene3D" id="3.30.430.20">
    <property type="entry name" value="Gnk2 domain, C-X8-C-X2-C motif"/>
    <property type="match status" value="2"/>
</dbReference>
<evidence type="ECO:0000256" key="10">
    <source>
        <dbReference type="ARBA" id="ARBA00022840"/>
    </source>
</evidence>
<dbReference type="PROSITE" id="PS50011">
    <property type="entry name" value="PROTEIN_KINASE_DOM"/>
    <property type="match status" value="1"/>
</dbReference>
<evidence type="ECO:0000256" key="3">
    <source>
        <dbReference type="ARBA" id="ARBA00022553"/>
    </source>
</evidence>
<feature type="transmembrane region" description="Helical" evidence="17">
    <location>
        <begin position="278"/>
        <end position="299"/>
    </location>
</feature>
<dbReference type="GO" id="GO:0009737">
    <property type="term" value="P:response to abscisic acid"/>
    <property type="evidence" value="ECO:0007669"/>
    <property type="project" value="UniProtKB-ARBA"/>
</dbReference>
<evidence type="ECO:0000256" key="11">
    <source>
        <dbReference type="ARBA" id="ARBA00022989"/>
    </source>
</evidence>
<dbReference type="Proteomes" id="UP001370490">
    <property type="component" value="Unassembled WGS sequence"/>
</dbReference>
<proteinExistence type="predicted"/>
<evidence type="ECO:0000256" key="14">
    <source>
        <dbReference type="ARBA" id="ARBA00023180"/>
    </source>
</evidence>
<comment type="subcellular location">
    <subcellularLocation>
        <location evidence="1">Membrane</location>
        <topology evidence="1">Single-pass membrane protein</topology>
    </subcellularLocation>
</comment>
<comment type="caution">
    <text evidence="21">The sequence shown here is derived from an EMBL/GenBank/DDBJ whole genome shotgun (WGS) entry which is preliminary data.</text>
</comment>
<dbReference type="AlphaFoldDB" id="A0AAN8VR64"/>
<dbReference type="InterPro" id="IPR008271">
    <property type="entry name" value="Ser/Thr_kinase_AS"/>
</dbReference>
<evidence type="ECO:0000256" key="5">
    <source>
        <dbReference type="ARBA" id="ARBA00022692"/>
    </source>
</evidence>
<dbReference type="PROSITE" id="PS00107">
    <property type="entry name" value="PROTEIN_KINASE_ATP"/>
    <property type="match status" value="1"/>
</dbReference>
<evidence type="ECO:0000256" key="6">
    <source>
        <dbReference type="ARBA" id="ARBA00022729"/>
    </source>
</evidence>
<evidence type="ECO:0000256" key="12">
    <source>
        <dbReference type="ARBA" id="ARBA00023136"/>
    </source>
</evidence>
<dbReference type="GO" id="GO:0005886">
    <property type="term" value="C:plasma membrane"/>
    <property type="evidence" value="ECO:0007669"/>
    <property type="project" value="TreeGrafter"/>
</dbReference>
<keyword evidence="14" id="KW-0325">Glycoprotein</keyword>
<dbReference type="PANTHER" id="PTHR27002:SF181">
    <property type="entry name" value="RECEPTOR-LIKE SERINE_THREONINE-PROTEIN KINASE"/>
    <property type="match status" value="1"/>
</dbReference>
<dbReference type="Pfam" id="PF07714">
    <property type="entry name" value="PK_Tyr_Ser-Thr"/>
    <property type="match status" value="1"/>
</dbReference>
<evidence type="ECO:0000259" key="20">
    <source>
        <dbReference type="PROSITE" id="PS51473"/>
    </source>
</evidence>
<keyword evidence="4" id="KW-0808">Transferase</keyword>
<dbReference type="InterPro" id="IPR038408">
    <property type="entry name" value="GNK2_sf"/>
</dbReference>
<evidence type="ECO:0000313" key="22">
    <source>
        <dbReference type="Proteomes" id="UP001370490"/>
    </source>
</evidence>
<evidence type="ECO:0000256" key="18">
    <source>
        <dbReference type="SAM" id="SignalP"/>
    </source>
</evidence>
<evidence type="ECO:0000256" key="8">
    <source>
        <dbReference type="ARBA" id="ARBA00022741"/>
    </source>
</evidence>
<dbReference type="GO" id="GO:0005524">
    <property type="term" value="F:ATP binding"/>
    <property type="evidence" value="ECO:0007669"/>
    <property type="project" value="UniProtKB-UniRule"/>
</dbReference>
<evidence type="ECO:0000256" key="9">
    <source>
        <dbReference type="ARBA" id="ARBA00022777"/>
    </source>
</evidence>
<feature type="domain" description="Gnk2-homologous" evidence="20">
    <location>
        <begin position="30"/>
        <end position="135"/>
    </location>
</feature>
<keyword evidence="10 15" id="KW-0067">ATP-binding</keyword>
<dbReference type="FunFam" id="3.30.430.20:FF:000002">
    <property type="entry name" value="Cysteine-rich receptor-like protein kinase 10"/>
    <property type="match status" value="1"/>
</dbReference>
<dbReference type="GO" id="GO:0004674">
    <property type="term" value="F:protein serine/threonine kinase activity"/>
    <property type="evidence" value="ECO:0007669"/>
    <property type="project" value="UniProtKB-KW"/>
</dbReference>
<dbReference type="CDD" id="cd14066">
    <property type="entry name" value="STKc_IRAK"/>
    <property type="match status" value="1"/>
</dbReference>
<dbReference type="FunFam" id="3.30.200.20:FF:000142">
    <property type="entry name" value="Cysteine-rich receptor-like protein kinase 10"/>
    <property type="match status" value="1"/>
</dbReference>
<feature type="region of interest" description="Disordered" evidence="16">
    <location>
        <begin position="253"/>
        <end position="272"/>
    </location>
</feature>
<keyword evidence="22" id="KW-1185">Reference proteome</keyword>
<keyword evidence="2" id="KW-0723">Serine/threonine-protein kinase</keyword>